<proteinExistence type="predicted"/>
<dbReference type="AlphaFoldDB" id="A0A0V1LY39"/>
<gene>
    <name evidence="1" type="ORF">T10_10569</name>
</gene>
<protein>
    <submittedName>
        <fullName evidence="1">Uncharacterized protein</fullName>
    </submittedName>
</protein>
<dbReference type="Proteomes" id="UP000054843">
    <property type="component" value="Unassembled WGS sequence"/>
</dbReference>
<name>A0A0V1LY39_9BILA</name>
<reference evidence="1 2" key="1">
    <citation type="submission" date="2015-01" db="EMBL/GenBank/DDBJ databases">
        <title>Evolution of Trichinella species and genotypes.</title>
        <authorList>
            <person name="Korhonen P.K."/>
            <person name="Edoardo P."/>
            <person name="Giuseppe L.R."/>
            <person name="Gasser R.B."/>
        </authorList>
    </citation>
    <scope>NUCLEOTIDE SEQUENCE [LARGE SCALE GENOMIC DNA]</scope>
    <source>
        <strain evidence="1">ISS1980</strain>
    </source>
</reference>
<keyword evidence="2" id="KW-1185">Reference proteome</keyword>
<sequence>MAAATRLTLNLLPTASNFFSRLKYFPEGKHRPFLNVVQYQADPRQMVVQARYQMSVFSKTYANFYRIHLGFIPEIKLIRTDTTL</sequence>
<comment type="caution">
    <text evidence="1">The sequence shown here is derived from an EMBL/GenBank/DDBJ whole genome shotgun (WGS) entry which is preliminary data.</text>
</comment>
<dbReference type="EMBL" id="JYDO01001172">
    <property type="protein sequence ID" value="KRZ64369.1"/>
    <property type="molecule type" value="Genomic_DNA"/>
</dbReference>
<evidence type="ECO:0000313" key="2">
    <source>
        <dbReference type="Proteomes" id="UP000054843"/>
    </source>
</evidence>
<evidence type="ECO:0000313" key="1">
    <source>
        <dbReference type="EMBL" id="KRZ64369.1"/>
    </source>
</evidence>
<accession>A0A0V1LY39</accession>
<organism evidence="1 2">
    <name type="scientific">Trichinella papuae</name>
    <dbReference type="NCBI Taxonomy" id="268474"/>
    <lineage>
        <taxon>Eukaryota</taxon>
        <taxon>Metazoa</taxon>
        <taxon>Ecdysozoa</taxon>
        <taxon>Nematoda</taxon>
        <taxon>Enoplea</taxon>
        <taxon>Dorylaimia</taxon>
        <taxon>Trichinellida</taxon>
        <taxon>Trichinellidae</taxon>
        <taxon>Trichinella</taxon>
    </lineage>
</organism>